<evidence type="ECO:0000313" key="9">
    <source>
        <dbReference type="Proteomes" id="UP000010729"/>
    </source>
</evidence>
<dbReference type="InterPro" id="IPR017968">
    <property type="entry name" value="Acylphosphatase_CS"/>
</dbReference>
<comment type="similarity">
    <text evidence="1 6">Belongs to the acylphosphatase family.</text>
</comment>
<evidence type="ECO:0000259" key="7">
    <source>
        <dbReference type="PROSITE" id="PS51160"/>
    </source>
</evidence>
<name>N1UW59_9MICC</name>
<keyword evidence="5" id="KW-0378">Hydrolase</keyword>
<proteinExistence type="inferred from homology"/>
<organism evidence="8 9">
    <name type="scientific">Arthrobacter crystallopoietes BAB-32</name>
    <dbReference type="NCBI Taxonomy" id="1246476"/>
    <lineage>
        <taxon>Bacteria</taxon>
        <taxon>Bacillati</taxon>
        <taxon>Actinomycetota</taxon>
        <taxon>Actinomycetes</taxon>
        <taxon>Micrococcales</taxon>
        <taxon>Micrococcaceae</taxon>
        <taxon>Crystallibacter</taxon>
    </lineage>
</organism>
<evidence type="ECO:0000256" key="2">
    <source>
        <dbReference type="ARBA" id="ARBA00012150"/>
    </source>
</evidence>
<dbReference type="EMBL" id="ANPE02000106">
    <property type="protein sequence ID" value="EMY34641.1"/>
    <property type="molecule type" value="Genomic_DNA"/>
</dbReference>
<dbReference type="PROSITE" id="PS51160">
    <property type="entry name" value="ACYLPHOSPHATASE_3"/>
    <property type="match status" value="1"/>
</dbReference>
<dbReference type="AlphaFoldDB" id="N1UW59"/>
<reference evidence="8 9" key="1">
    <citation type="journal article" date="2013" name="Genome Announc.">
        <title>Draft Genome Sequence of Arthrobacter crystallopoietes Strain BAB-32, Revealing Genes for Bioremediation.</title>
        <authorList>
            <person name="Joshi M.N."/>
            <person name="Pandit A.S."/>
            <person name="Sharma A."/>
            <person name="Pandya R.V."/>
            <person name="Desai S.M."/>
            <person name="Saxena A.K."/>
            <person name="Bagatharia S.B."/>
        </authorList>
    </citation>
    <scope>NUCLEOTIDE SEQUENCE [LARGE SCALE GENOMIC DNA]</scope>
    <source>
        <strain evidence="8 9">BAB-32</strain>
    </source>
</reference>
<comment type="caution">
    <text evidence="8">The sequence shown here is derived from an EMBL/GenBank/DDBJ whole genome shotgun (WGS) entry which is preliminary data.</text>
</comment>
<dbReference type="Gene3D" id="3.30.70.100">
    <property type="match status" value="1"/>
</dbReference>
<evidence type="ECO:0000256" key="3">
    <source>
        <dbReference type="ARBA" id="ARBA00015991"/>
    </source>
</evidence>
<evidence type="ECO:0000256" key="5">
    <source>
        <dbReference type="PROSITE-ProRule" id="PRU00520"/>
    </source>
</evidence>
<dbReference type="EC" id="3.6.1.7" evidence="2 5"/>
<dbReference type="Proteomes" id="UP000010729">
    <property type="component" value="Unassembled WGS sequence"/>
</dbReference>
<evidence type="ECO:0000256" key="4">
    <source>
        <dbReference type="ARBA" id="ARBA00047645"/>
    </source>
</evidence>
<evidence type="ECO:0000256" key="6">
    <source>
        <dbReference type="RuleBase" id="RU004168"/>
    </source>
</evidence>
<accession>N1UW59</accession>
<dbReference type="InterPro" id="IPR036046">
    <property type="entry name" value="Acylphosphatase-like_dom_sf"/>
</dbReference>
<keyword evidence="9" id="KW-1185">Reference proteome</keyword>
<dbReference type="InterPro" id="IPR001792">
    <property type="entry name" value="Acylphosphatase-like_dom"/>
</dbReference>
<protein>
    <recommendedName>
        <fullName evidence="3 5">acylphosphatase</fullName>
        <ecNumber evidence="2 5">3.6.1.7</ecNumber>
    </recommendedName>
</protein>
<dbReference type="GO" id="GO:0003998">
    <property type="term" value="F:acylphosphatase activity"/>
    <property type="evidence" value="ECO:0007669"/>
    <property type="project" value="UniProtKB-EC"/>
</dbReference>
<gene>
    <name evidence="8" type="ORF">D477_008718</name>
</gene>
<feature type="domain" description="Acylphosphatase-like" evidence="7">
    <location>
        <begin position="12"/>
        <end position="98"/>
    </location>
</feature>
<dbReference type="PROSITE" id="PS00150">
    <property type="entry name" value="ACYLPHOSPHATASE_1"/>
    <property type="match status" value="1"/>
</dbReference>
<dbReference type="InterPro" id="IPR020456">
    <property type="entry name" value="Acylphosphatase"/>
</dbReference>
<feature type="active site" evidence="5">
    <location>
        <position position="27"/>
    </location>
</feature>
<dbReference type="SUPFAM" id="SSF54975">
    <property type="entry name" value="Acylphosphatase/BLUF domain-like"/>
    <property type="match status" value="1"/>
</dbReference>
<dbReference type="NCBIfam" id="NF011001">
    <property type="entry name" value="PRK14427.1"/>
    <property type="match status" value="1"/>
</dbReference>
<comment type="catalytic activity">
    <reaction evidence="4 5">
        <text>an acyl phosphate + H2O = a carboxylate + phosphate + H(+)</text>
        <dbReference type="Rhea" id="RHEA:14965"/>
        <dbReference type="ChEBI" id="CHEBI:15377"/>
        <dbReference type="ChEBI" id="CHEBI:15378"/>
        <dbReference type="ChEBI" id="CHEBI:29067"/>
        <dbReference type="ChEBI" id="CHEBI:43474"/>
        <dbReference type="ChEBI" id="CHEBI:59918"/>
        <dbReference type="EC" id="3.6.1.7"/>
    </reaction>
</comment>
<dbReference type="Pfam" id="PF00708">
    <property type="entry name" value="Acylphosphatase"/>
    <property type="match status" value="1"/>
</dbReference>
<dbReference type="PANTHER" id="PTHR47268">
    <property type="entry name" value="ACYLPHOSPHATASE"/>
    <property type="match status" value="1"/>
</dbReference>
<sequence>MAENDKTGRRTRLLARVSGRVQGVGFRYWTRDQADRLGLTGAAVNQPDGSVKIIAEGSEEAVEVLRLELASGRTPGKVERLETTYSHATGEFSAFGVG</sequence>
<dbReference type="OrthoDB" id="3182027at2"/>
<evidence type="ECO:0000256" key="1">
    <source>
        <dbReference type="ARBA" id="ARBA00005614"/>
    </source>
</evidence>
<feature type="active site" evidence="5">
    <location>
        <position position="45"/>
    </location>
</feature>
<dbReference type="RefSeq" id="WP_005268602.1">
    <property type="nucleotide sequence ID" value="NZ_ANPE02000106.1"/>
</dbReference>
<dbReference type="PANTHER" id="PTHR47268:SF4">
    <property type="entry name" value="ACYLPHOSPHATASE"/>
    <property type="match status" value="1"/>
</dbReference>
<evidence type="ECO:0000313" key="8">
    <source>
        <dbReference type="EMBL" id="EMY34641.1"/>
    </source>
</evidence>